<keyword evidence="2" id="KW-1185">Reference proteome</keyword>
<evidence type="ECO:0000313" key="1">
    <source>
        <dbReference type="EMBL" id="SDG65938.1"/>
    </source>
</evidence>
<dbReference type="AlphaFoldDB" id="A0A1G7W238"/>
<protein>
    <recommendedName>
        <fullName evidence="3">Self-protective colicin-like immunity</fullName>
    </recommendedName>
</protein>
<reference evidence="2" key="1">
    <citation type="submission" date="2016-10" db="EMBL/GenBank/DDBJ databases">
        <authorList>
            <person name="Varghese N."/>
            <person name="Submissions S."/>
        </authorList>
    </citation>
    <scope>NUCLEOTIDE SEQUENCE [LARGE SCALE GENOMIC DNA]</scope>
    <source>
        <strain evidence="2">DSM 19684</strain>
    </source>
</reference>
<evidence type="ECO:0000313" key="2">
    <source>
        <dbReference type="Proteomes" id="UP000199203"/>
    </source>
</evidence>
<gene>
    <name evidence="1" type="ORF">SAMN05421825_3780</name>
</gene>
<name>A0A1G7W238_9FLAO</name>
<dbReference type="Proteomes" id="UP000199203">
    <property type="component" value="Unassembled WGS sequence"/>
</dbReference>
<accession>A0A1G7W238</accession>
<organism evidence="1 2">
    <name type="scientific">Epilithonimonas hungarica</name>
    <dbReference type="NCBI Taxonomy" id="454006"/>
    <lineage>
        <taxon>Bacteria</taxon>
        <taxon>Pseudomonadati</taxon>
        <taxon>Bacteroidota</taxon>
        <taxon>Flavobacteriia</taxon>
        <taxon>Flavobacteriales</taxon>
        <taxon>Weeksellaceae</taxon>
        <taxon>Chryseobacterium group</taxon>
        <taxon>Epilithonimonas</taxon>
    </lineage>
</organism>
<evidence type="ECO:0008006" key="3">
    <source>
        <dbReference type="Google" id="ProtNLM"/>
    </source>
</evidence>
<dbReference type="OrthoDB" id="1048590at2"/>
<sequence>MYNKTDKRRLYQLMDMYLTDFITASVFCDEFYYSYDLGIDNNTLTNIEKLVFSDLSKVSSRFSEYEEDHKLDSRAFTTAKELREKIIETREKLESENPIDYL</sequence>
<proteinExistence type="predicted"/>
<dbReference type="RefSeq" id="WP_089875232.1">
    <property type="nucleotide sequence ID" value="NZ_FNBH01000008.1"/>
</dbReference>
<dbReference type="EMBL" id="FNBH01000008">
    <property type="protein sequence ID" value="SDG65938.1"/>
    <property type="molecule type" value="Genomic_DNA"/>
</dbReference>
<dbReference type="STRING" id="454006.SAMN05421825_3780"/>